<evidence type="ECO:0000256" key="3">
    <source>
        <dbReference type="ARBA" id="ARBA00023163"/>
    </source>
</evidence>
<dbReference type="CDD" id="cd06267">
    <property type="entry name" value="PBP1_LacI_sugar_binding-like"/>
    <property type="match status" value="1"/>
</dbReference>
<dbReference type="InterPro" id="IPR028082">
    <property type="entry name" value="Peripla_BP_I"/>
</dbReference>
<feature type="region of interest" description="Disordered" evidence="4">
    <location>
        <begin position="323"/>
        <end position="342"/>
    </location>
</feature>
<dbReference type="InterPro" id="IPR000843">
    <property type="entry name" value="HTH_LacI"/>
</dbReference>
<organism evidence="6 7">
    <name type="scientific">Phytoactinopolyspora halophila</name>
    <dbReference type="NCBI Taxonomy" id="1981511"/>
    <lineage>
        <taxon>Bacteria</taxon>
        <taxon>Bacillati</taxon>
        <taxon>Actinomycetota</taxon>
        <taxon>Actinomycetes</taxon>
        <taxon>Jiangellales</taxon>
        <taxon>Jiangellaceae</taxon>
        <taxon>Phytoactinopolyspora</taxon>
    </lineage>
</organism>
<feature type="domain" description="HTH lacI-type" evidence="5">
    <location>
        <begin position="2"/>
        <end position="58"/>
    </location>
</feature>
<dbReference type="GO" id="GO:0000976">
    <property type="term" value="F:transcription cis-regulatory region binding"/>
    <property type="evidence" value="ECO:0007669"/>
    <property type="project" value="TreeGrafter"/>
</dbReference>
<dbReference type="PANTHER" id="PTHR30146">
    <property type="entry name" value="LACI-RELATED TRANSCRIPTIONAL REPRESSOR"/>
    <property type="match status" value="1"/>
</dbReference>
<dbReference type="OrthoDB" id="3595338at2"/>
<dbReference type="CDD" id="cd01392">
    <property type="entry name" value="HTH_LacI"/>
    <property type="match status" value="1"/>
</dbReference>
<sequence length="342" mass="36722">MASLRQVAQRAGVSVATASRVATGSADVRADTRLRVEQAMQELLYVHPGQRSATGLIGVHVPELVNPIFPAFAHALETSAAAADLACVICNNTWQDKREQAYAHQLLDLDATGMVFVSTQVTQRREDHELFDRLFSRRFPVVLMNEILPSAHAGVVLTDEQLGTRLATEHLIQLGHQRIGLMAQSERLPPASERIAGWRGALEAAGLADYGTQVMADFSVDGGRVALRYFAGLGERRPTAVICGSDLMAMGVLQEAAELGLKVPGDLSVIGFDGVEAGSWANPPLTTVEHPIDEMARTAIETIRVLAAEPGRQLPTSVFRPSLRIRGTTAPPPSTRAPAASE</sequence>
<keyword evidence="2" id="KW-0238">DNA-binding</keyword>
<proteinExistence type="predicted"/>
<evidence type="ECO:0000313" key="7">
    <source>
        <dbReference type="Proteomes" id="UP000250462"/>
    </source>
</evidence>
<keyword evidence="7" id="KW-1185">Reference proteome</keyword>
<dbReference type="Gene3D" id="1.10.260.40">
    <property type="entry name" value="lambda repressor-like DNA-binding domains"/>
    <property type="match status" value="1"/>
</dbReference>
<keyword evidence="3" id="KW-0804">Transcription</keyword>
<dbReference type="InterPro" id="IPR046335">
    <property type="entry name" value="LacI/GalR-like_sensor"/>
</dbReference>
<evidence type="ECO:0000259" key="5">
    <source>
        <dbReference type="PROSITE" id="PS50932"/>
    </source>
</evidence>
<dbReference type="AlphaFoldDB" id="A0A329QA88"/>
<reference evidence="6 7" key="1">
    <citation type="submission" date="2018-06" db="EMBL/GenBank/DDBJ databases">
        <title>Phytoactinopolyspora halophila sp. nov., a novel halophilic actinomycete isolated from a saline soil in China.</title>
        <authorList>
            <person name="Tang S.-K."/>
        </authorList>
    </citation>
    <scope>NUCLEOTIDE SEQUENCE [LARGE SCALE GENOMIC DNA]</scope>
    <source>
        <strain evidence="6 7">YIM 96934</strain>
    </source>
</reference>
<dbReference type="Pfam" id="PF00356">
    <property type="entry name" value="LacI"/>
    <property type="match status" value="1"/>
</dbReference>
<protein>
    <submittedName>
        <fullName evidence="6">LacI family transcriptional regulator</fullName>
    </submittedName>
</protein>
<accession>A0A329QA88</accession>
<evidence type="ECO:0000313" key="6">
    <source>
        <dbReference type="EMBL" id="RAW09264.1"/>
    </source>
</evidence>
<dbReference type="PANTHER" id="PTHR30146:SF153">
    <property type="entry name" value="LACTOSE OPERON REPRESSOR"/>
    <property type="match status" value="1"/>
</dbReference>
<dbReference type="SMART" id="SM00354">
    <property type="entry name" value="HTH_LACI"/>
    <property type="match status" value="1"/>
</dbReference>
<dbReference type="EMBL" id="QMIG01000048">
    <property type="protein sequence ID" value="RAW09264.1"/>
    <property type="molecule type" value="Genomic_DNA"/>
</dbReference>
<dbReference type="Gene3D" id="3.40.50.2300">
    <property type="match status" value="2"/>
</dbReference>
<comment type="caution">
    <text evidence="6">The sequence shown here is derived from an EMBL/GenBank/DDBJ whole genome shotgun (WGS) entry which is preliminary data.</text>
</comment>
<dbReference type="InterPro" id="IPR010982">
    <property type="entry name" value="Lambda_DNA-bd_dom_sf"/>
</dbReference>
<evidence type="ECO:0000256" key="4">
    <source>
        <dbReference type="SAM" id="MobiDB-lite"/>
    </source>
</evidence>
<keyword evidence="1" id="KW-0805">Transcription regulation</keyword>
<evidence type="ECO:0000256" key="2">
    <source>
        <dbReference type="ARBA" id="ARBA00023125"/>
    </source>
</evidence>
<dbReference type="Proteomes" id="UP000250462">
    <property type="component" value="Unassembled WGS sequence"/>
</dbReference>
<dbReference type="RefSeq" id="WP_112260488.1">
    <property type="nucleotide sequence ID" value="NZ_QMIG01000048.1"/>
</dbReference>
<dbReference type="SUPFAM" id="SSF53822">
    <property type="entry name" value="Periplasmic binding protein-like I"/>
    <property type="match status" value="1"/>
</dbReference>
<dbReference type="SUPFAM" id="SSF47413">
    <property type="entry name" value="lambda repressor-like DNA-binding domains"/>
    <property type="match status" value="1"/>
</dbReference>
<dbReference type="GO" id="GO:0003700">
    <property type="term" value="F:DNA-binding transcription factor activity"/>
    <property type="evidence" value="ECO:0007669"/>
    <property type="project" value="TreeGrafter"/>
</dbReference>
<evidence type="ECO:0000256" key="1">
    <source>
        <dbReference type="ARBA" id="ARBA00023015"/>
    </source>
</evidence>
<name>A0A329QA88_9ACTN</name>
<gene>
    <name evidence="6" type="ORF">DPM12_21935</name>
</gene>
<dbReference type="PROSITE" id="PS50932">
    <property type="entry name" value="HTH_LACI_2"/>
    <property type="match status" value="1"/>
</dbReference>
<dbReference type="Pfam" id="PF13377">
    <property type="entry name" value="Peripla_BP_3"/>
    <property type="match status" value="1"/>
</dbReference>